<gene>
    <name evidence="7" type="ORF">SeLEV6574_g05615</name>
    <name evidence="8" type="ORF">SeMB42_g04950</name>
</gene>
<evidence type="ECO:0000313" key="10">
    <source>
        <dbReference type="Proteomes" id="UP000320475"/>
    </source>
</evidence>
<dbReference type="PANTHER" id="PTHR46015:SF1">
    <property type="entry name" value="HOMOCYSTEINE S-METHYLTRANSFERASE-LIKE ISOFORM 1"/>
    <property type="match status" value="1"/>
</dbReference>
<dbReference type="GO" id="GO:0008898">
    <property type="term" value="F:S-adenosylmethionine-homocysteine S-methyltransferase activity"/>
    <property type="evidence" value="ECO:0007669"/>
    <property type="project" value="TreeGrafter"/>
</dbReference>
<proteinExistence type="predicted"/>
<evidence type="ECO:0000313" key="9">
    <source>
        <dbReference type="Proteomes" id="UP000317494"/>
    </source>
</evidence>
<name>A0A507CV25_9FUNG</name>
<dbReference type="NCBIfam" id="NF007020">
    <property type="entry name" value="PRK09485.1"/>
    <property type="match status" value="1"/>
</dbReference>
<feature type="binding site" evidence="5">
    <location>
        <position position="244"/>
    </location>
    <ligand>
        <name>Zn(2+)</name>
        <dbReference type="ChEBI" id="CHEBI:29105"/>
    </ligand>
</feature>
<dbReference type="SUPFAM" id="SSF82282">
    <property type="entry name" value="Homocysteine S-methyltransferase"/>
    <property type="match status" value="1"/>
</dbReference>
<comment type="caution">
    <text evidence="8">The sequence shown here is derived from an EMBL/GenBank/DDBJ whole genome shotgun (WGS) entry which is preliminary data.</text>
</comment>
<evidence type="ECO:0000256" key="2">
    <source>
        <dbReference type="ARBA" id="ARBA00022679"/>
    </source>
</evidence>
<evidence type="ECO:0000256" key="5">
    <source>
        <dbReference type="PROSITE-ProRule" id="PRU00333"/>
    </source>
</evidence>
<feature type="binding site" evidence="5">
    <location>
        <position position="339"/>
    </location>
    <ligand>
        <name>Zn(2+)</name>
        <dbReference type="ChEBI" id="CHEBI:29105"/>
    </ligand>
</feature>
<dbReference type="PIRSF" id="PIRSF037505">
    <property type="entry name" value="Betaine_HMT"/>
    <property type="match status" value="1"/>
</dbReference>
<evidence type="ECO:0000313" key="7">
    <source>
        <dbReference type="EMBL" id="TPX42422.1"/>
    </source>
</evidence>
<dbReference type="InterPro" id="IPR051486">
    <property type="entry name" value="Hcy_S-methyltransferase"/>
</dbReference>
<dbReference type="VEuPathDB" id="FungiDB:SeMB42_g04950"/>
<dbReference type="STRING" id="286115.A0A507CV25"/>
<keyword evidence="9" id="KW-1185">Reference proteome</keyword>
<dbReference type="InterPro" id="IPR003726">
    <property type="entry name" value="HCY_dom"/>
</dbReference>
<comment type="cofactor">
    <cofactor evidence="5">
        <name>Zn(2+)</name>
        <dbReference type="ChEBI" id="CHEBI:29105"/>
    </cofactor>
</comment>
<dbReference type="PROSITE" id="PS50970">
    <property type="entry name" value="HCY"/>
    <property type="match status" value="1"/>
</dbReference>
<dbReference type="OrthoDB" id="261426at2759"/>
<dbReference type="GO" id="GO:0008270">
    <property type="term" value="F:zinc ion binding"/>
    <property type="evidence" value="ECO:0007669"/>
    <property type="project" value="InterPro"/>
</dbReference>
<evidence type="ECO:0000256" key="1">
    <source>
        <dbReference type="ARBA" id="ARBA00022603"/>
    </source>
</evidence>
<sequence length="356" mass="38949">MHNPLAKRSLVLDGGFATELERSFKKQLPTQLWASSMLYEDPDAVFGVHYSFFDAGADIVTTSTYQTSFSGFQKAGYDALSTTELLKKAVHLAVKARDMYWSRSLLEQSMLRDSSSPDTRPPQTCLSQPLVAASLGCYGASLANGSEYTGDYNSVSDPEIYKHHLDRIQAMLSQPGVDILAFESIPKLSEGRVINDLMRKEGLNVPAWVAYTCKDAENVSHGETFKECVDALDAQSVIAVGINCTAPALVKPLLLSLHTSSEPPGFTASATHQPHEYASTNNPHAPKRIIVYPNSGESWDAENKIWLHGNNDPGATAPDFARLAKEEWIPNGASIIGGCCRTTPEYVREMKMILTS</sequence>
<dbReference type="AlphaFoldDB" id="A0A507CV25"/>
<feature type="binding site" evidence="5">
    <location>
        <position position="340"/>
    </location>
    <ligand>
        <name>Zn(2+)</name>
        <dbReference type="ChEBI" id="CHEBI:29105"/>
    </ligand>
</feature>
<keyword evidence="3 5" id="KW-0479">Metal-binding</keyword>
<dbReference type="InterPro" id="IPR017226">
    <property type="entry name" value="BHMT-like"/>
</dbReference>
<dbReference type="GO" id="GO:0032259">
    <property type="term" value="P:methylation"/>
    <property type="evidence" value="ECO:0007669"/>
    <property type="project" value="UniProtKB-KW"/>
</dbReference>
<dbReference type="Gene3D" id="3.20.20.330">
    <property type="entry name" value="Homocysteine-binding-like domain"/>
    <property type="match status" value="1"/>
</dbReference>
<dbReference type="PANTHER" id="PTHR46015">
    <property type="entry name" value="ZGC:172121"/>
    <property type="match status" value="1"/>
</dbReference>
<dbReference type="EMBL" id="QEAM01000272">
    <property type="protein sequence ID" value="TPX42422.1"/>
    <property type="molecule type" value="Genomic_DNA"/>
</dbReference>
<feature type="domain" description="Hcy-binding" evidence="6">
    <location>
        <begin position="1"/>
        <end position="354"/>
    </location>
</feature>
<evidence type="ECO:0000256" key="3">
    <source>
        <dbReference type="ARBA" id="ARBA00022723"/>
    </source>
</evidence>
<evidence type="ECO:0000313" key="8">
    <source>
        <dbReference type="EMBL" id="TPX42901.1"/>
    </source>
</evidence>
<dbReference type="InterPro" id="IPR036589">
    <property type="entry name" value="HCY_dom_sf"/>
</dbReference>
<keyword evidence="4 5" id="KW-0862">Zinc</keyword>
<accession>A0A507CV25</accession>
<protein>
    <recommendedName>
        <fullName evidence="6">Hcy-binding domain-containing protein</fullName>
    </recommendedName>
</protein>
<organism evidence="8 9">
    <name type="scientific">Synchytrium endobioticum</name>
    <dbReference type="NCBI Taxonomy" id="286115"/>
    <lineage>
        <taxon>Eukaryota</taxon>
        <taxon>Fungi</taxon>
        <taxon>Fungi incertae sedis</taxon>
        <taxon>Chytridiomycota</taxon>
        <taxon>Chytridiomycota incertae sedis</taxon>
        <taxon>Chytridiomycetes</taxon>
        <taxon>Synchytriales</taxon>
        <taxon>Synchytriaceae</taxon>
        <taxon>Synchytrium</taxon>
    </lineage>
</organism>
<dbReference type="GO" id="GO:0009086">
    <property type="term" value="P:methionine biosynthetic process"/>
    <property type="evidence" value="ECO:0007669"/>
    <property type="project" value="InterPro"/>
</dbReference>
<dbReference type="EMBL" id="QEAN01000217">
    <property type="protein sequence ID" value="TPX42901.1"/>
    <property type="molecule type" value="Genomic_DNA"/>
</dbReference>
<evidence type="ECO:0000259" key="6">
    <source>
        <dbReference type="PROSITE" id="PS50970"/>
    </source>
</evidence>
<keyword evidence="2 5" id="KW-0808">Transferase</keyword>
<evidence type="ECO:0000256" key="4">
    <source>
        <dbReference type="ARBA" id="ARBA00022833"/>
    </source>
</evidence>
<dbReference type="GO" id="GO:0033528">
    <property type="term" value="P:S-methylmethionine cycle"/>
    <property type="evidence" value="ECO:0007669"/>
    <property type="project" value="TreeGrafter"/>
</dbReference>
<dbReference type="Pfam" id="PF02574">
    <property type="entry name" value="S-methyl_trans"/>
    <property type="match status" value="1"/>
</dbReference>
<keyword evidence="1 5" id="KW-0489">Methyltransferase</keyword>
<dbReference type="Proteomes" id="UP000317494">
    <property type="component" value="Unassembled WGS sequence"/>
</dbReference>
<reference evidence="9 10" key="1">
    <citation type="journal article" date="2019" name="Sci. Rep.">
        <title>Comparative genomics of chytrid fungi reveal insights into the obligate biotrophic and pathogenic lifestyle of Synchytrium endobioticum.</title>
        <authorList>
            <person name="van de Vossenberg B.T.L.H."/>
            <person name="Warris S."/>
            <person name="Nguyen H.D.T."/>
            <person name="van Gent-Pelzer M.P.E."/>
            <person name="Joly D.L."/>
            <person name="van de Geest H.C."/>
            <person name="Bonants P.J.M."/>
            <person name="Smith D.S."/>
            <person name="Levesque C.A."/>
            <person name="van der Lee T.A.J."/>
        </authorList>
    </citation>
    <scope>NUCLEOTIDE SEQUENCE [LARGE SCALE GENOMIC DNA]</scope>
    <source>
        <strain evidence="7 10">LEV6574</strain>
        <strain evidence="8 9">MB42</strain>
    </source>
</reference>
<dbReference type="Proteomes" id="UP000320475">
    <property type="component" value="Unassembled WGS sequence"/>
</dbReference>